<dbReference type="CDD" id="cd00067">
    <property type="entry name" value="GAL4"/>
    <property type="match status" value="1"/>
</dbReference>
<feature type="region of interest" description="Disordered" evidence="7">
    <location>
        <begin position="599"/>
        <end position="632"/>
    </location>
</feature>
<evidence type="ECO:0000313" key="9">
    <source>
        <dbReference type="EMBL" id="KAL2868981.1"/>
    </source>
</evidence>
<keyword evidence="1" id="KW-0479">Metal-binding</keyword>
<dbReference type="Pfam" id="PF04082">
    <property type="entry name" value="Fungal_trans"/>
    <property type="match status" value="1"/>
</dbReference>
<dbReference type="PROSITE" id="PS00463">
    <property type="entry name" value="ZN2_CY6_FUNGAL_1"/>
    <property type="match status" value="1"/>
</dbReference>
<keyword evidence="2" id="KW-0862">Zinc</keyword>
<evidence type="ECO:0000256" key="6">
    <source>
        <dbReference type="ARBA" id="ARBA00023242"/>
    </source>
</evidence>
<dbReference type="SMART" id="SM00906">
    <property type="entry name" value="Fungal_trans"/>
    <property type="match status" value="1"/>
</dbReference>
<feature type="compositionally biased region" description="Polar residues" evidence="7">
    <location>
        <begin position="150"/>
        <end position="162"/>
    </location>
</feature>
<dbReference type="Pfam" id="PF00172">
    <property type="entry name" value="Zn_clus"/>
    <property type="match status" value="1"/>
</dbReference>
<accession>A0ABR4LWS0</accession>
<dbReference type="SMART" id="SM00066">
    <property type="entry name" value="GAL4"/>
    <property type="match status" value="1"/>
</dbReference>
<dbReference type="PROSITE" id="PS50048">
    <property type="entry name" value="ZN2_CY6_FUNGAL_2"/>
    <property type="match status" value="1"/>
</dbReference>
<evidence type="ECO:0000256" key="2">
    <source>
        <dbReference type="ARBA" id="ARBA00022833"/>
    </source>
</evidence>
<dbReference type="SUPFAM" id="SSF57701">
    <property type="entry name" value="Zn2/Cys6 DNA-binding domain"/>
    <property type="match status" value="1"/>
</dbReference>
<dbReference type="Proteomes" id="UP001610432">
    <property type="component" value="Unassembled WGS sequence"/>
</dbReference>
<dbReference type="InterPro" id="IPR001138">
    <property type="entry name" value="Zn2Cys6_DnaBD"/>
</dbReference>
<evidence type="ECO:0000256" key="3">
    <source>
        <dbReference type="ARBA" id="ARBA00023015"/>
    </source>
</evidence>
<evidence type="ECO:0000256" key="1">
    <source>
        <dbReference type="ARBA" id="ARBA00022723"/>
    </source>
</evidence>
<dbReference type="InterPro" id="IPR007219">
    <property type="entry name" value="XnlR_reg_dom"/>
</dbReference>
<feature type="region of interest" description="Disordered" evidence="7">
    <location>
        <begin position="53"/>
        <end position="106"/>
    </location>
</feature>
<feature type="domain" description="Zn(2)-C6 fungal-type" evidence="8">
    <location>
        <begin position="23"/>
        <end position="59"/>
    </location>
</feature>
<dbReference type="EMBL" id="JBFXLQ010000011">
    <property type="protein sequence ID" value="KAL2868981.1"/>
    <property type="molecule type" value="Genomic_DNA"/>
</dbReference>
<dbReference type="GeneID" id="98149246"/>
<protein>
    <submittedName>
        <fullName evidence="9">Fungal-specific transcription factor domain-containing protein</fullName>
    </submittedName>
</protein>
<dbReference type="InterPro" id="IPR036864">
    <property type="entry name" value="Zn2-C6_fun-type_DNA-bd_sf"/>
</dbReference>
<feature type="region of interest" description="Disordered" evidence="7">
    <location>
        <begin position="150"/>
        <end position="170"/>
    </location>
</feature>
<evidence type="ECO:0000259" key="8">
    <source>
        <dbReference type="PROSITE" id="PS50048"/>
    </source>
</evidence>
<keyword evidence="10" id="KW-1185">Reference proteome</keyword>
<comment type="caution">
    <text evidence="9">The sequence shown here is derived from an EMBL/GenBank/DDBJ whole genome shotgun (WGS) entry which is preliminary data.</text>
</comment>
<keyword evidence="6" id="KW-0539">Nucleus</keyword>
<keyword evidence="5" id="KW-0804">Transcription</keyword>
<dbReference type="RefSeq" id="XP_070887960.1">
    <property type="nucleotide sequence ID" value="XM_071034174.1"/>
</dbReference>
<feature type="compositionally biased region" description="Low complexity" evidence="7">
    <location>
        <begin position="617"/>
        <end position="626"/>
    </location>
</feature>
<gene>
    <name evidence="9" type="ORF">BJX67DRAFT_387088</name>
</gene>
<dbReference type="PANTHER" id="PTHR47171:SF5">
    <property type="entry name" value="ZN(II)2CYS6 TRANSCRIPTION FACTOR (EUROFUNG)"/>
    <property type="match status" value="1"/>
</dbReference>
<name>A0ABR4LWS0_9EURO</name>
<dbReference type="Gene3D" id="4.10.240.10">
    <property type="entry name" value="Zn(2)-C6 fungal-type DNA-binding domain"/>
    <property type="match status" value="1"/>
</dbReference>
<feature type="compositionally biased region" description="Basic residues" evidence="7">
    <location>
        <begin position="60"/>
        <end position="70"/>
    </location>
</feature>
<organism evidence="9 10">
    <name type="scientific">Aspergillus lucknowensis</name>
    <dbReference type="NCBI Taxonomy" id="176173"/>
    <lineage>
        <taxon>Eukaryota</taxon>
        <taxon>Fungi</taxon>
        <taxon>Dikarya</taxon>
        <taxon>Ascomycota</taxon>
        <taxon>Pezizomycotina</taxon>
        <taxon>Eurotiomycetes</taxon>
        <taxon>Eurotiomycetidae</taxon>
        <taxon>Eurotiales</taxon>
        <taxon>Aspergillaceae</taxon>
        <taxon>Aspergillus</taxon>
        <taxon>Aspergillus subgen. Nidulantes</taxon>
    </lineage>
</organism>
<keyword evidence="4" id="KW-0238">DNA-binding</keyword>
<sequence length="698" mass="77933">MVISTPWLQFTGHQPKRKRAELACQTCHSKKIRCDLQARTRQGLSNCANCDSAGKECRMRPSKRVARRTRGPPLTPPESRSGSSGDSTRRDQPVAGEAPNSNAEEGISFRESEWIWNFDNPESTAAPVHPINHPSTHSSNLDPSIGTHVDQTGDNPSCSPATCRTDDTETRRDLSSRYYQLEIQADARNQEQRMLSQRQPNVLLLPSADLQQSFVETYVEYCSPWCPVFDRDQLNVDELSQSPILVNALAIVGSHIQPPVMPHDGPAAYYERARNLFYNDAEPDVVRSLQAVSLFYWWSPRPPSILHRHSSWWWTSCVVRHCQQLGVHQQPSLGPGPASSQHNHPANHRSHLIRRRIWWTAFARERLTAICQGKPCIIDPADCDIAEPTLDDFPDALVDSTARVRAEIFIHWVRLCAIIGRIAKYLSRPGTDTNTPFPTHLARELISWVHSLPPRLQLPVHADRTTTFNRDVHQLHLPYLAVIIMLHLKQPYQPHNPEAYPPAILAASCVARIFRDTLSRGGTRFLMAITGWYCGMAFVALLQACRVDGLATAANEDLDILTLAVDQLRTMWPTANIFHHGFQRLRPSAAGAEALLSLSNSDPNAQAGPGTGPGPEPGVETGPAAGTNPSVTGNPLDGIDWMEYFPFATAQTSGVAERLLVPHTDEMFFEDVFPDTMVQFQDLFGDYTSSFSDVNMFM</sequence>
<evidence type="ECO:0000256" key="4">
    <source>
        <dbReference type="ARBA" id="ARBA00023125"/>
    </source>
</evidence>
<keyword evidence="3" id="KW-0805">Transcription regulation</keyword>
<dbReference type="CDD" id="cd12148">
    <property type="entry name" value="fungal_TF_MHR"/>
    <property type="match status" value="1"/>
</dbReference>
<proteinExistence type="predicted"/>
<evidence type="ECO:0000313" key="10">
    <source>
        <dbReference type="Proteomes" id="UP001610432"/>
    </source>
</evidence>
<evidence type="ECO:0000256" key="5">
    <source>
        <dbReference type="ARBA" id="ARBA00023163"/>
    </source>
</evidence>
<reference evidence="9 10" key="1">
    <citation type="submission" date="2024-07" db="EMBL/GenBank/DDBJ databases">
        <title>Section-level genome sequencing and comparative genomics of Aspergillus sections Usti and Cavernicolus.</title>
        <authorList>
            <consortium name="Lawrence Berkeley National Laboratory"/>
            <person name="Nybo J.L."/>
            <person name="Vesth T.C."/>
            <person name="Theobald S."/>
            <person name="Frisvad J.C."/>
            <person name="Larsen T.O."/>
            <person name="Kjaerboelling I."/>
            <person name="Rothschild-Mancinelli K."/>
            <person name="Lyhne E.K."/>
            <person name="Kogle M.E."/>
            <person name="Barry K."/>
            <person name="Clum A."/>
            <person name="Na H."/>
            <person name="Ledsgaard L."/>
            <person name="Lin J."/>
            <person name="Lipzen A."/>
            <person name="Kuo A."/>
            <person name="Riley R."/>
            <person name="Mondo S."/>
            <person name="Labutti K."/>
            <person name="Haridas S."/>
            <person name="Pangalinan J."/>
            <person name="Salamov A.A."/>
            <person name="Simmons B.A."/>
            <person name="Magnuson J.K."/>
            <person name="Chen J."/>
            <person name="Drula E."/>
            <person name="Henrissat B."/>
            <person name="Wiebenga A."/>
            <person name="Lubbers R.J."/>
            <person name="Gomes A.C."/>
            <person name="Macurrencykelacurrency M.R."/>
            <person name="Stajich J."/>
            <person name="Grigoriev I.V."/>
            <person name="Mortensen U.H."/>
            <person name="De Vries R.P."/>
            <person name="Baker S.E."/>
            <person name="Andersen M.R."/>
        </authorList>
    </citation>
    <scope>NUCLEOTIDE SEQUENCE [LARGE SCALE GENOMIC DNA]</scope>
    <source>
        <strain evidence="9 10">CBS 449.75</strain>
    </source>
</reference>
<evidence type="ECO:0000256" key="7">
    <source>
        <dbReference type="SAM" id="MobiDB-lite"/>
    </source>
</evidence>
<dbReference type="InterPro" id="IPR052073">
    <property type="entry name" value="Amide_Lactam_Regulators"/>
</dbReference>
<dbReference type="PANTHER" id="PTHR47171">
    <property type="entry name" value="FARA-RELATED"/>
    <property type="match status" value="1"/>
</dbReference>